<dbReference type="EMBL" id="CP109617">
    <property type="protein sequence ID" value="WED54044.1"/>
    <property type="molecule type" value="Genomic_DNA"/>
</dbReference>
<evidence type="ECO:0000313" key="2">
    <source>
        <dbReference type="Proteomes" id="UP001219957"/>
    </source>
</evidence>
<reference evidence="1 2" key="1">
    <citation type="submission" date="2022-10" db="EMBL/GenBank/DDBJ databases">
        <title>Complete genome sequence of Exiguobacterium profundum TSS-3 isolated from an extremely saline-alkaline spring located in Ixtapa, Chiapas-Mexico.</title>
        <authorList>
            <person name="Rincon-Rosales R."/>
            <person name="Rogel M.A."/>
            <person name="Rincon-Molina C.I."/>
            <person name="Guerrero G."/>
            <person name="Manzano-Gomez L.A."/>
            <person name="Lopez-Lopez A."/>
            <person name="Rincon Molina F.A."/>
            <person name="Martinez-Romero E."/>
        </authorList>
    </citation>
    <scope>NUCLEOTIDE SEQUENCE [LARGE SCALE GENOMIC DNA]</scope>
    <source>
        <strain evidence="1 2">TSS-3</strain>
    </source>
</reference>
<dbReference type="Proteomes" id="UP001219957">
    <property type="component" value="Chromosome"/>
</dbReference>
<name>A0ABY8B0G6_9BACL</name>
<protein>
    <submittedName>
        <fullName evidence="1">Uncharacterized protein</fullName>
    </submittedName>
</protein>
<gene>
    <name evidence="1" type="ORF">OE059_08245</name>
</gene>
<keyword evidence="2" id="KW-1185">Reference proteome</keyword>
<sequence length="209" mass="24946">MQELTIIERKRLLEQIEDNLDNYFIIGEIKKVYEITSYDDLTIIDNQKALIDFLVYQNVYPIVITFILSKNISQDNEMVEKMDSRKIKYSMNYCSGDENSIYYCNAKIENEKDLRFLINETYWMSAQNGFYNIIFKDKLNFTLKKYGKWLFSRTQFVPLIDMSIPTSFIKIDGDGLGFILFSNEKKYKSIEELTKNLPQKFYIDYLNEK</sequence>
<evidence type="ECO:0000313" key="1">
    <source>
        <dbReference type="EMBL" id="WED54044.1"/>
    </source>
</evidence>
<accession>A0ABY8B0G6</accession>
<proteinExistence type="predicted"/>
<organism evidence="1 2">
    <name type="scientific">Exiguobacterium profundum</name>
    <dbReference type="NCBI Taxonomy" id="307643"/>
    <lineage>
        <taxon>Bacteria</taxon>
        <taxon>Bacillati</taxon>
        <taxon>Bacillota</taxon>
        <taxon>Bacilli</taxon>
        <taxon>Bacillales</taxon>
        <taxon>Bacillales Family XII. Incertae Sedis</taxon>
        <taxon>Exiguobacterium</taxon>
    </lineage>
</organism>
<dbReference type="RefSeq" id="WP_214812455.1">
    <property type="nucleotide sequence ID" value="NZ_CP109617.1"/>
</dbReference>